<evidence type="ECO:0000256" key="1">
    <source>
        <dbReference type="SAM" id="Phobius"/>
    </source>
</evidence>
<comment type="caution">
    <text evidence="2">The sequence shown here is derived from an EMBL/GenBank/DDBJ whole genome shotgun (WGS) entry which is preliminary data.</text>
</comment>
<feature type="transmembrane region" description="Helical" evidence="1">
    <location>
        <begin position="48"/>
        <end position="68"/>
    </location>
</feature>
<dbReference type="Proteomes" id="UP001195903">
    <property type="component" value="Unassembled WGS sequence"/>
</dbReference>
<protein>
    <submittedName>
        <fullName evidence="2">Uncharacterized protein</fullName>
    </submittedName>
</protein>
<keyword evidence="1" id="KW-0812">Transmembrane</keyword>
<feature type="transmembrane region" description="Helical" evidence="1">
    <location>
        <begin position="93"/>
        <end position="111"/>
    </location>
</feature>
<feature type="transmembrane region" description="Helical" evidence="1">
    <location>
        <begin position="25"/>
        <end position="41"/>
    </location>
</feature>
<organism evidence="2 3">
    <name type="scientific">Shewanella jiangmenensis</name>
    <dbReference type="NCBI Taxonomy" id="2837387"/>
    <lineage>
        <taxon>Bacteria</taxon>
        <taxon>Pseudomonadati</taxon>
        <taxon>Pseudomonadota</taxon>
        <taxon>Gammaproteobacteria</taxon>
        <taxon>Alteromonadales</taxon>
        <taxon>Shewanellaceae</taxon>
        <taxon>Shewanella</taxon>
    </lineage>
</organism>
<evidence type="ECO:0000313" key="3">
    <source>
        <dbReference type="Proteomes" id="UP001195903"/>
    </source>
</evidence>
<gene>
    <name evidence="2" type="ORF">KJI95_07995</name>
</gene>
<keyword evidence="1" id="KW-0472">Membrane</keyword>
<reference evidence="2 3" key="1">
    <citation type="submission" date="2021-05" db="EMBL/GenBank/DDBJ databases">
        <title>Shewanella sp. JM162201.</title>
        <authorList>
            <person name="Xu S."/>
            <person name="Li A."/>
        </authorList>
    </citation>
    <scope>NUCLEOTIDE SEQUENCE [LARGE SCALE GENOMIC DNA]</scope>
    <source>
        <strain evidence="2 3">JM162201</strain>
    </source>
</reference>
<proteinExistence type="predicted"/>
<keyword evidence="3" id="KW-1185">Reference proteome</keyword>
<accession>A0ABS5V1X7</accession>
<name>A0ABS5V1X7_9GAMM</name>
<evidence type="ECO:0000313" key="2">
    <source>
        <dbReference type="EMBL" id="MBT1444468.1"/>
    </source>
</evidence>
<keyword evidence="1" id="KW-1133">Transmembrane helix</keyword>
<sequence>MPKRLIALMLLYTLASVSGLVAKQGVLFCLLTLLMVLAVFARQKAGLWFLRGYTLVQLGMFSMLPFILDQGENVATGPNTLKLGSLQIEASDHTIFGVLILFGALQVLLVFTPKVGRFFTRDPNFNIMS</sequence>
<dbReference type="EMBL" id="JAHEPS010000002">
    <property type="protein sequence ID" value="MBT1444468.1"/>
    <property type="molecule type" value="Genomic_DNA"/>
</dbReference>